<dbReference type="RefSeq" id="WP_002630193.1">
    <property type="nucleotide sequence ID" value="NZ_ANAH02000031.1"/>
</dbReference>
<evidence type="ECO:0000256" key="1">
    <source>
        <dbReference type="ARBA" id="ARBA00022630"/>
    </source>
</evidence>
<name>S9Q906_CYSF2</name>
<dbReference type="EMBL" id="ANAH02000031">
    <property type="protein sequence ID" value="EPX57834.1"/>
    <property type="molecule type" value="Genomic_DNA"/>
</dbReference>
<accession>S9Q906</accession>
<dbReference type="InterPro" id="IPR023936">
    <property type="entry name" value="RutE-like"/>
</dbReference>
<evidence type="ECO:0000259" key="6">
    <source>
        <dbReference type="Pfam" id="PF00881"/>
    </source>
</evidence>
<evidence type="ECO:0000313" key="8">
    <source>
        <dbReference type="Proteomes" id="UP000011682"/>
    </source>
</evidence>
<gene>
    <name evidence="7" type="ORF">D187_004713</name>
</gene>
<dbReference type="GO" id="GO:0016491">
    <property type="term" value="F:oxidoreductase activity"/>
    <property type="evidence" value="ECO:0007669"/>
    <property type="project" value="UniProtKB-UniRule"/>
</dbReference>
<feature type="domain" description="Nitroreductase" evidence="6">
    <location>
        <begin position="21"/>
        <end position="178"/>
    </location>
</feature>
<sequence length="200" mass="22060">MANPRPSLDDASLNTLFNEARSHNAWLDRPVEDSVLKRLYELARMGPTAANAQPLRLVFVKSQAAKEKLKPALSAGNVDKTMNAPVTAIVAYDTEFYEQMSKLFPARDMKPIFLGMPPEAREKSAYMNSSLQGAYLILAARGLGLDCGPMAGFDNAKVDAAFFPDGKWKSNFLLNLGYGDPAKLFPRNPRLDFADACRIE</sequence>
<keyword evidence="5" id="KW-0520">NAD</keyword>
<reference evidence="7" key="1">
    <citation type="submission" date="2013-05" db="EMBL/GenBank/DDBJ databases">
        <title>Genome assembly of Cystobacter fuscus DSM 2262.</title>
        <authorList>
            <person name="Sharma G."/>
            <person name="Khatri I."/>
            <person name="Kaur C."/>
            <person name="Mayilraj S."/>
            <person name="Subramanian S."/>
        </authorList>
    </citation>
    <scope>NUCLEOTIDE SEQUENCE [LARGE SCALE GENOMIC DNA]</scope>
    <source>
        <strain evidence="7">DSM 2262</strain>
    </source>
</reference>
<dbReference type="Gene3D" id="3.40.109.10">
    <property type="entry name" value="NADH Oxidase"/>
    <property type="match status" value="1"/>
</dbReference>
<dbReference type="CDD" id="cd02148">
    <property type="entry name" value="RutE-like"/>
    <property type="match status" value="1"/>
</dbReference>
<evidence type="ECO:0000256" key="5">
    <source>
        <dbReference type="HAMAP-Rule" id="MF_01204"/>
    </source>
</evidence>
<dbReference type="AlphaFoldDB" id="S9Q906"/>
<dbReference type="HAMAP" id="MF_01204">
    <property type="entry name" value="Oxidoreductase_RutE_HadB"/>
    <property type="match status" value="1"/>
</dbReference>
<proteinExistence type="inferred from homology"/>
<evidence type="ECO:0000313" key="7">
    <source>
        <dbReference type="EMBL" id="EPX57834.1"/>
    </source>
</evidence>
<keyword evidence="1 5" id="KW-0285">Flavoprotein</keyword>
<dbReference type="SUPFAM" id="SSF55469">
    <property type="entry name" value="FMN-dependent nitroreductase-like"/>
    <property type="match status" value="1"/>
</dbReference>
<comment type="similarity">
    <text evidence="5">Belongs to the nitroreductase family. HadB/RutE subfamily.</text>
</comment>
<dbReference type="PANTHER" id="PTHR43543:SF1">
    <property type="entry name" value="MALONIC SEMIALDEHYDE REDUCTASE RUTE-RELATED"/>
    <property type="match status" value="1"/>
</dbReference>
<keyword evidence="8" id="KW-1185">Reference proteome</keyword>
<dbReference type="NCBIfam" id="NF003768">
    <property type="entry name" value="PRK05365.1"/>
    <property type="match status" value="1"/>
</dbReference>
<dbReference type="OrthoDB" id="9809288at2"/>
<dbReference type="eggNOG" id="COG0778">
    <property type="taxonomic scope" value="Bacteria"/>
</dbReference>
<organism evidence="7 8">
    <name type="scientific">Cystobacter fuscus (strain ATCC 25194 / DSM 2262 / NBRC 100088 / M29)</name>
    <dbReference type="NCBI Taxonomy" id="1242864"/>
    <lineage>
        <taxon>Bacteria</taxon>
        <taxon>Pseudomonadati</taxon>
        <taxon>Myxococcota</taxon>
        <taxon>Myxococcia</taxon>
        <taxon>Myxococcales</taxon>
        <taxon>Cystobacterineae</taxon>
        <taxon>Archangiaceae</taxon>
        <taxon>Cystobacter</taxon>
    </lineage>
</organism>
<dbReference type="Proteomes" id="UP000011682">
    <property type="component" value="Unassembled WGS sequence"/>
</dbReference>
<dbReference type="InterPro" id="IPR050461">
    <property type="entry name" value="Nitroreductase_HadB/RutE"/>
</dbReference>
<dbReference type="InterPro" id="IPR029479">
    <property type="entry name" value="Nitroreductase"/>
</dbReference>
<dbReference type="PANTHER" id="PTHR43543">
    <property type="entry name" value="MALONIC SEMIALDEHYDE REDUCTASE RUTE-RELATED"/>
    <property type="match status" value="1"/>
</dbReference>
<comment type="cofactor">
    <cofactor evidence="5">
        <name>FMN</name>
        <dbReference type="ChEBI" id="CHEBI:58210"/>
    </cofactor>
</comment>
<dbReference type="InterPro" id="IPR000415">
    <property type="entry name" value="Nitroreductase-like"/>
</dbReference>
<evidence type="ECO:0000256" key="2">
    <source>
        <dbReference type="ARBA" id="ARBA00022643"/>
    </source>
</evidence>
<dbReference type="EC" id="1.-.-.-" evidence="5"/>
<comment type="caution">
    <text evidence="7">The sequence shown here is derived from an EMBL/GenBank/DDBJ whole genome shotgun (WGS) entry which is preliminary data.</text>
</comment>
<keyword evidence="3 5" id="KW-0521">NADP</keyword>
<evidence type="ECO:0000256" key="4">
    <source>
        <dbReference type="ARBA" id="ARBA00023002"/>
    </source>
</evidence>
<protein>
    <recommendedName>
        <fullName evidence="5">Putative NADH dehydrogenase/NAD(P)H nitroreductase D187_004713</fullName>
        <ecNumber evidence="5">1.-.-.-</ecNumber>
    </recommendedName>
</protein>
<keyword evidence="2 5" id="KW-0288">FMN</keyword>
<keyword evidence="4 5" id="KW-0560">Oxidoreductase</keyword>
<evidence type="ECO:0000256" key="3">
    <source>
        <dbReference type="ARBA" id="ARBA00022857"/>
    </source>
</evidence>
<dbReference type="Pfam" id="PF00881">
    <property type="entry name" value="Nitroreductase"/>
    <property type="match status" value="1"/>
</dbReference>